<keyword evidence="5" id="KW-0963">Cytoplasm</keyword>
<dbReference type="OrthoDB" id="9811016at2"/>
<accession>A0A4R6U9D1</accession>
<dbReference type="EMBL" id="SNYJ01000003">
    <property type="protein sequence ID" value="TDQ41583.1"/>
    <property type="molecule type" value="Genomic_DNA"/>
</dbReference>
<organism evidence="6 7">
    <name type="scientific">Aureibacillus halotolerans</name>
    <dbReference type="NCBI Taxonomy" id="1508390"/>
    <lineage>
        <taxon>Bacteria</taxon>
        <taxon>Bacillati</taxon>
        <taxon>Bacillota</taxon>
        <taxon>Bacilli</taxon>
        <taxon>Bacillales</taxon>
        <taxon>Bacillaceae</taxon>
        <taxon>Aureibacillus</taxon>
    </lineage>
</organism>
<comment type="caution">
    <text evidence="6">The sequence shown here is derived from an EMBL/GenBank/DDBJ whole genome shotgun (WGS) entry which is preliminary data.</text>
</comment>
<sequence length="255" mass="29681">MSYQVKLESFEGPLDLLLHLTQRFEIDIYNIPVREITDQYMAYIHAMKTIELNVASEYLVMAATLLELKSKMLLPQVQDDAFDDWDEEEEEDPTAMLMEKLVLYKRYKEAASRLRECEAEHSRLFSRPCHSLPVPKAANEEVLQNVSLYDLAESLLKLQQKTREQGEPARPDTVIQRQDIPIEHKMTSIVQRLQRKRLSFAELMDSGDRTQVVVTFLAVLELLKTKKIGYRQGGNFSEIELYLEHDVETRGMIDE</sequence>
<dbReference type="GO" id="GO:0007059">
    <property type="term" value="P:chromosome segregation"/>
    <property type="evidence" value="ECO:0007669"/>
    <property type="project" value="UniProtKB-UniRule"/>
</dbReference>
<evidence type="ECO:0000313" key="6">
    <source>
        <dbReference type="EMBL" id="TDQ41583.1"/>
    </source>
</evidence>
<evidence type="ECO:0000256" key="5">
    <source>
        <dbReference type="HAMAP-Rule" id="MF_01805"/>
    </source>
</evidence>
<dbReference type="PANTHER" id="PTHR33969">
    <property type="entry name" value="SEGREGATION AND CONDENSATION PROTEIN A"/>
    <property type="match status" value="1"/>
</dbReference>
<dbReference type="InterPro" id="IPR023093">
    <property type="entry name" value="ScpA-like_C"/>
</dbReference>
<dbReference type="PANTHER" id="PTHR33969:SF2">
    <property type="entry name" value="SEGREGATION AND CONDENSATION PROTEIN A"/>
    <property type="match status" value="1"/>
</dbReference>
<name>A0A4R6U9D1_9BACI</name>
<dbReference type="HAMAP" id="MF_01805">
    <property type="entry name" value="ScpA"/>
    <property type="match status" value="1"/>
</dbReference>
<keyword evidence="1 5" id="KW-0132">Cell division</keyword>
<proteinExistence type="inferred from homology"/>
<comment type="subcellular location">
    <subcellularLocation>
        <location evidence="5">Cytoplasm</location>
    </subcellularLocation>
    <text evidence="5">Associated with two foci at the outer edges of the nucleoid region in young cells, and at four foci within both cell halves in older cells.</text>
</comment>
<dbReference type="GO" id="GO:0051301">
    <property type="term" value="P:cell division"/>
    <property type="evidence" value="ECO:0007669"/>
    <property type="project" value="UniProtKB-KW"/>
</dbReference>
<dbReference type="Gene3D" id="6.10.250.2410">
    <property type="match status" value="1"/>
</dbReference>
<evidence type="ECO:0000256" key="1">
    <source>
        <dbReference type="ARBA" id="ARBA00022618"/>
    </source>
</evidence>
<dbReference type="RefSeq" id="WP_133579446.1">
    <property type="nucleotide sequence ID" value="NZ_SNYJ01000003.1"/>
</dbReference>
<dbReference type="Pfam" id="PF02616">
    <property type="entry name" value="SMC_ScpA"/>
    <property type="match status" value="1"/>
</dbReference>
<reference evidence="6 7" key="1">
    <citation type="submission" date="2019-03" db="EMBL/GenBank/DDBJ databases">
        <title>Genomic Encyclopedia of Type Strains, Phase IV (KMG-IV): sequencing the most valuable type-strain genomes for metagenomic binning, comparative biology and taxonomic classification.</title>
        <authorList>
            <person name="Goeker M."/>
        </authorList>
    </citation>
    <scope>NUCLEOTIDE SEQUENCE [LARGE SCALE GENOMIC DNA]</scope>
    <source>
        <strain evidence="6 7">DSM 28697</strain>
    </source>
</reference>
<keyword evidence="7" id="KW-1185">Reference proteome</keyword>
<comment type="function">
    <text evidence="5">Participates in chromosomal partition during cell division. May act via the formation of a condensin-like complex containing Smc and ScpB that pull DNA away from mid-cell into both cell halves.</text>
</comment>
<evidence type="ECO:0000256" key="3">
    <source>
        <dbReference type="ARBA" id="ARBA00023306"/>
    </source>
</evidence>
<dbReference type="Proteomes" id="UP000295632">
    <property type="component" value="Unassembled WGS sequence"/>
</dbReference>
<gene>
    <name evidence="5" type="primary">scpA</name>
    <name evidence="6" type="ORF">EV213_103161</name>
</gene>
<dbReference type="GO" id="GO:0006260">
    <property type="term" value="P:DNA replication"/>
    <property type="evidence" value="ECO:0007669"/>
    <property type="project" value="UniProtKB-UniRule"/>
</dbReference>
<dbReference type="AlphaFoldDB" id="A0A4R6U9D1"/>
<evidence type="ECO:0000256" key="4">
    <source>
        <dbReference type="ARBA" id="ARBA00044777"/>
    </source>
</evidence>
<keyword evidence="2 5" id="KW-0159">Chromosome partition</keyword>
<dbReference type="InterPro" id="IPR003768">
    <property type="entry name" value="ScpA"/>
</dbReference>
<dbReference type="GO" id="GO:0005737">
    <property type="term" value="C:cytoplasm"/>
    <property type="evidence" value="ECO:0007669"/>
    <property type="project" value="UniProtKB-SubCell"/>
</dbReference>
<protein>
    <recommendedName>
        <fullName evidence="4 5">Segregation and condensation protein A</fullName>
    </recommendedName>
</protein>
<keyword evidence="3 5" id="KW-0131">Cell cycle</keyword>
<dbReference type="Gene3D" id="1.10.10.580">
    <property type="entry name" value="Structural maintenance of chromosome 1. Chain E"/>
    <property type="match status" value="1"/>
</dbReference>
<comment type="similarity">
    <text evidence="5">Belongs to the ScpA family.</text>
</comment>
<comment type="subunit">
    <text evidence="5">Component of a cohesin-like complex composed of ScpA, ScpB and the Smc homodimer, in which ScpA and ScpB bind to the head domain of Smc. The presence of the three proteins is required for the association of the complex with DNA.</text>
</comment>
<evidence type="ECO:0000256" key="2">
    <source>
        <dbReference type="ARBA" id="ARBA00022829"/>
    </source>
</evidence>
<evidence type="ECO:0000313" key="7">
    <source>
        <dbReference type="Proteomes" id="UP000295632"/>
    </source>
</evidence>